<dbReference type="AlphaFoldDB" id="A0AAW6FDL1"/>
<sequence>MEILFTVVVIIIVVYALLKDTIIYIVQCYKYKYLAAGVFFRHLQNKRVSPGYFEGYIIRDQKNIFDENAIAIFNSYHTMLGYVAAKETYLFLPLFEYENRIFIKGVIYPKKNIVLYKVCPDIDINDKIEEDSLPVNNSDELLRGEIVNISRDITSKTIPNEAFLGKLSKNKDIIEAYFKNKYLGTVRKNKIKFITPFLDQTGNCPCMLIAQKGESIYDFYIDYIICNDPAKLEPLIDKYNRNPILFNTIQHINDKK</sequence>
<dbReference type="RefSeq" id="WP_272054565.1">
    <property type="nucleotide sequence ID" value="NZ_JAQMRB010000015.1"/>
</dbReference>
<organism evidence="1 2">
    <name type="scientific">Odoribacter splanchnicus</name>
    <dbReference type="NCBI Taxonomy" id="28118"/>
    <lineage>
        <taxon>Bacteria</taxon>
        <taxon>Pseudomonadati</taxon>
        <taxon>Bacteroidota</taxon>
        <taxon>Bacteroidia</taxon>
        <taxon>Bacteroidales</taxon>
        <taxon>Odoribacteraceae</taxon>
        <taxon>Odoribacter</taxon>
    </lineage>
</organism>
<evidence type="ECO:0000313" key="1">
    <source>
        <dbReference type="EMBL" id="MDB9221801.1"/>
    </source>
</evidence>
<proteinExistence type="predicted"/>
<reference evidence="1" key="1">
    <citation type="submission" date="2023-01" db="EMBL/GenBank/DDBJ databases">
        <title>Human gut microbiome strain richness.</title>
        <authorList>
            <person name="Chen-Liaw A."/>
        </authorList>
    </citation>
    <scope>NUCLEOTIDE SEQUENCE</scope>
    <source>
        <strain evidence="1">RTP21484st1_B7_RTP21484_190118</strain>
    </source>
</reference>
<comment type="caution">
    <text evidence="1">The sequence shown here is derived from an EMBL/GenBank/DDBJ whole genome shotgun (WGS) entry which is preliminary data.</text>
</comment>
<accession>A0AAW6FDL1</accession>
<gene>
    <name evidence="1" type="ORF">PN645_02125</name>
</gene>
<dbReference type="EMBL" id="JAQMRD010000002">
    <property type="protein sequence ID" value="MDB9221801.1"/>
    <property type="molecule type" value="Genomic_DNA"/>
</dbReference>
<dbReference type="Proteomes" id="UP001212263">
    <property type="component" value="Unassembled WGS sequence"/>
</dbReference>
<name>A0AAW6FDL1_9BACT</name>
<protein>
    <recommendedName>
        <fullName evidence="3">HIRAN domain-containing protein</fullName>
    </recommendedName>
</protein>
<dbReference type="Gene3D" id="3.30.70.2330">
    <property type="match status" value="1"/>
</dbReference>
<evidence type="ECO:0000313" key="2">
    <source>
        <dbReference type="Proteomes" id="UP001212263"/>
    </source>
</evidence>
<evidence type="ECO:0008006" key="3">
    <source>
        <dbReference type="Google" id="ProtNLM"/>
    </source>
</evidence>